<evidence type="ECO:0000256" key="1">
    <source>
        <dbReference type="ARBA" id="ARBA00004651"/>
    </source>
</evidence>
<evidence type="ECO:0000259" key="7">
    <source>
        <dbReference type="PROSITE" id="PS50850"/>
    </source>
</evidence>
<feature type="transmembrane region" description="Helical" evidence="6">
    <location>
        <begin position="46"/>
        <end position="65"/>
    </location>
</feature>
<accession>A0A2U1DFD5</accession>
<dbReference type="PROSITE" id="PS50850">
    <property type="entry name" value="MFS"/>
    <property type="match status" value="1"/>
</dbReference>
<evidence type="ECO:0000256" key="4">
    <source>
        <dbReference type="ARBA" id="ARBA00022989"/>
    </source>
</evidence>
<evidence type="ECO:0000313" key="9">
    <source>
        <dbReference type="Proteomes" id="UP000245433"/>
    </source>
</evidence>
<dbReference type="InterPro" id="IPR011701">
    <property type="entry name" value="MFS"/>
</dbReference>
<keyword evidence="2" id="KW-0813">Transport</keyword>
<dbReference type="InterPro" id="IPR036259">
    <property type="entry name" value="MFS_trans_sf"/>
</dbReference>
<comment type="subcellular location">
    <subcellularLocation>
        <location evidence="1">Cell membrane</location>
        <topology evidence="1">Multi-pass membrane protein</topology>
    </subcellularLocation>
</comment>
<feature type="transmembrane region" description="Helical" evidence="6">
    <location>
        <begin position="12"/>
        <end position="34"/>
    </location>
</feature>
<dbReference type="Gene3D" id="1.20.1720.10">
    <property type="entry name" value="Multidrug resistance protein D"/>
    <property type="match status" value="1"/>
</dbReference>
<sequence>MNIKKGFTRNLILTAILIATFMTSVETTIITTALPTIVSNLNGLSYQSWIFAMYLLTTALTTPIYGKLSDQIGRKPVFLIGLVFFTTGSALCGLAGNMLSLILFRAIQGLGAGAIMPITFTMIADLFTYQERSKMLALNNTLGEFRHYLGL</sequence>
<feature type="transmembrane region" description="Helical" evidence="6">
    <location>
        <begin position="110"/>
        <end position="129"/>
    </location>
</feature>
<protein>
    <submittedName>
        <fullName evidence="8">MFS transporter</fullName>
    </submittedName>
</protein>
<name>A0A2U1DFD5_9LACO</name>
<keyword evidence="3 6" id="KW-0812">Transmembrane</keyword>
<dbReference type="PANTHER" id="PTHR23501">
    <property type="entry name" value="MAJOR FACILITATOR SUPERFAMILY"/>
    <property type="match status" value="1"/>
</dbReference>
<dbReference type="AlphaFoldDB" id="A0A2U1DFD5"/>
<dbReference type="Proteomes" id="UP000245433">
    <property type="component" value="Unassembled WGS sequence"/>
</dbReference>
<evidence type="ECO:0000313" key="8">
    <source>
        <dbReference type="EMBL" id="PVY86374.1"/>
    </source>
</evidence>
<evidence type="ECO:0000256" key="2">
    <source>
        <dbReference type="ARBA" id="ARBA00022448"/>
    </source>
</evidence>
<dbReference type="GO" id="GO:0022857">
    <property type="term" value="F:transmembrane transporter activity"/>
    <property type="evidence" value="ECO:0007669"/>
    <property type="project" value="InterPro"/>
</dbReference>
<evidence type="ECO:0000256" key="3">
    <source>
        <dbReference type="ARBA" id="ARBA00022692"/>
    </source>
</evidence>
<keyword evidence="4 6" id="KW-1133">Transmembrane helix</keyword>
<organism evidence="8 9">
    <name type="scientific">Convivina intestini</name>
    <dbReference type="NCBI Taxonomy" id="1505726"/>
    <lineage>
        <taxon>Bacteria</taxon>
        <taxon>Bacillati</taxon>
        <taxon>Bacillota</taxon>
        <taxon>Bacilli</taxon>
        <taxon>Lactobacillales</taxon>
        <taxon>Lactobacillaceae</taxon>
        <taxon>Convivina</taxon>
    </lineage>
</organism>
<dbReference type="GO" id="GO:0005886">
    <property type="term" value="C:plasma membrane"/>
    <property type="evidence" value="ECO:0007669"/>
    <property type="project" value="UniProtKB-SubCell"/>
</dbReference>
<keyword evidence="5 6" id="KW-0472">Membrane</keyword>
<dbReference type="InterPro" id="IPR020846">
    <property type="entry name" value="MFS_dom"/>
</dbReference>
<comment type="caution">
    <text evidence="8">The sequence shown here is derived from an EMBL/GenBank/DDBJ whole genome shotgun (WGS) entry which is preliminary data.</text>
</comment>
<evidence type="ECO:0000256" key="6">
    <source>
        <dbReference type="SAM" id="Phobius"/>
    </source>
</evidence>
<dbReference type="PANTHER" id="PTHR23501:SF191">
    <property type="entry name" value="VACUOLAR BASIC AMINO ACID TRANSPORTER 4"/>
    <property type="match status" value="1"/>
</dbReference>
<dbReference type="EMBL" id="QEKT01000001">
    <property type="protein sequence ID" value="PVY86374.1"/>
    <property type="molecule type" value="Genomic_DNA"/>
</dbReference>
<dbReference type="Pfam" id="PF07690">
    <property type="entry name" value="MFS_1"/>
    <property type="match status" value="1"/>
</dbReference>
<reference evidence="8 9" key="1">
    <citation type="submission" date="2018-04" db="EMBL/GenBank/DDBJ databases">
        <title>Genomic Encyclopedia of Type Strains, Phase IV (KMG-IV): sequencing the most valuable type-strain genomes for metagenomic binning, comparative biology and taxonomic classification.</title>
        <authorList>
            <person name="Goeker M."/>
        </authorList>
    </citation>
    <scope>NUCLEOTIDE SEQUENCE [LARGE SCALE GENOMIC DNA]</scope>
    <source>
        <strain evidence="8 9">DSM 28795</strain>
    </source>
</reference>
<evidence type="ECO:0000256" key="5">
    <source>
        <dbReference type="ARBA" id="ARBA00023136"/>
    </source>
</evidence>
<gene>
    <name evidence="8" type="ORF">C7384_101290</name>
</gene>
<feature type="transmembrane region" description="Helical" evidence="6">
    <location>
        <begin position="77"/>
        <end position="104"/>
    </location>
</feature>
<dbReference type="SUPFAM" id="SSF103473">
    <property type="entry name" value="MFS general substrate transporter"/>
    <property type="match status" value="1"/>
</dbReference>
<proteinExistence type="predicted"/>
<keyword evidence="9" id="KW-1185">Reference proteome</keyword>
<feature type="domain" description="Major facilitator superfamily (MFS) profile" evidence="7">
    <location>
        <begin position="12"/>
        <end position="151"/>
    </location>
</feature>